<dbReference type="PRINTS" id="PR00155">
    <property type="entry name" value="AMICYANIN"/>
</dbReference>
<dbReference type="GO" id="GO:0042597">
    <property type="term" value="C:periplasmic space"/>
    <property type="evidence" value="ECO:0007669"/>
    <property type="project" value="UniProtKB-SubCell"/>
</dbReference>
<keyword evidence="8" id="KW-1133">Transmembrane helix</keyword>
<comment type="cofactor">
    <cofactor evidence="7">
        <name>Cu cation</name>
        <dbReference type="ChEBI" id="CHEBI:23378"/>
    </cofactor>
    <text evidence="7">Binds 1 copper ion per subunit.</text>
</comment>
<evidence type="ECO:0000256" key="8">
    <source>
        <dbReference type="SAM" id="Phobius"/>
    </source>
</evidence>
<evidence type="ECO:0000313" key="11">
    <source>
        <dbReference type="Proteomes" id="UP000199048"/>
    </source>
</evidence>
<feature type="transmembrane region" description="Helical" evidence="8">
    <location>
        <begin position="20"/>
        <end position="40"/>
    </location>
</feature>
<evidence type="ECO:0000256" key="5">
    <source>
        <dbReference type="ARBA" id="ARBA00022982"/>
    </source>
</evidence>
<feature type="binding site" evidence="7">
    <location>
        <position position="112"/>
    </location>
    <ligand>
        <name>Cu cation</name>
        <dbReference type="ChEBI" id="CHEBI:23378"/>
    </ligand>
</feature>
<dbReference type="InterPro" id="IPR002386">
    <property type="entry name" value="Amicyanin/Pseudoazurin"/>
</dbReference>
<sequence>MASAAPSLTVSLRWKSVLPAALAMALGMICGLILIGDLEASGLLVSQKGRAFQPGNISLSRGETVMFVNDDSDLLHHVFVESDTFSFDSGDQEPGSRTPVTFTEKGTFQVLCGIHPKMKLVVRVN</sequence>
<feature type="binding site" evidence="7">
    <location>
        <position position="115"/>
    </location>
    <ligand>
        <name>Cu cation</name>
        <dbReference type="ChEBI" id="CHEBI:23378"/>
    </ligand>
</feature>
<reference evidence="11" key="1">
    <citation type="submission" date="2016-10" db="EMBL/GenBank/DDBJ databases">
        <authorList>
            <person name="Varghese N."/>
            <person name="Submissions S."/>
        </authorList>
    </citation>
    <scope>NUCLEOTIDE SEQUENCE [LARGE SCALE GENOMIC DNA]</scope>
    <source>
        <strain evidence="11">BL36</strain>
    </source>
</reference>
<organism evidence="10 11">
    <name type="scientific">Methylobacterium pseudosasicola</name>
    <dbReference type="NCBI Taxonomy" id="582667"/>
    <lineage>
        <taxon>Bacteria</taxon>
        <taxon>Pseudomonadati</taxon>
        <taxon>Pseudomonadota</taxon>
        <taxon>Alphaproteobacteria</taxon>
        <taxon>Hyphomicrobiales</taxon>
        <taxon>Methylobacteriaceae</taxon>
        <taxon>Methylobacterium</taxon>
    </lineage>
</organism>
<dbReference type="STRING" id="582667.SAMN05192568_101122"/>
<keyword evidence="4" id="KW-0574">Periplasm</keyword>
<protein>
    <submittedName>
        <fullName evidence="10">Copper binding protein, plastocyanin/azurin family</fullName>
    </submittedName>
</protein>
<dbReference type="GO" id="GO:0005507">
    <property type="term" value="F:copper ion binding"/>
    <property type="evidence" value="ECO:0007669"/>
    <property type="project" value="InterPro"/>
</dbReference>
<dbReference type="Gene3D" id="2.60.40.420">
    <property type="entry name" value="Cupredoxins - blue copper proteins"/>
    <property type="match status" value="1"/>
</dbReference>
<dbReference type="Proteomes" id="UP000199048">
    <property type="component" value="Unassembled WGS sequence"/>
</dbReference>
<evidence type="ECO:0000313" key="10">
    <source>
        <dbReference type="EMBL" id="SFL79871.1"/>
    </source>
</evidence>
<dbReference type="PANTHER" id="PTHR36507">
    <property type="entry name" value="BLL1555 PROTEIN"/>
    <property type="match status" value="1"/>
</dbReference>
<name>A0A1I4KMJ8_9HYPH</name>
<dbReference type="PANTHER" id="PTHR36507:SF1">
    <property type="entry name" value="BLL1555 PROTEIN"/>
    <property type="match status" value="1"/>
</dbReference>
<feature type="domain" description="Blue (type 1) copper" evidence="9">
    <location>
        <begin position="50"/>
        <end position="124"/>
    </location>
</feature>
<dbReference type="OrthoDB" id="7306926at2"/>
<proteinExistence type="predicted"/>
<evidence type="ECO:0000256" key="4">
    <source>
        <dbReference type="ARBA" id="ARBA00022764"/>
    </source>
</evidence>
<accession>A0A1I4KMJ8</accession>
<evidence type="ECO:0000259" key="9">
    <source>
        <dbReference type="Pfam" id="PF00127"/>
    </source>
</evidence>
<dbReference type="AlphaFoldDB" id="A0A1I4KMJ8"/>
<keyword evidence="8" id="KW-0812">Transmembrane</keyword>
<dbReference type="SUPFAM" id="SSF49503">
    <property type="entry name" value="Cupredoxins"/>
    <property type="match status" value="1"/>
</dbReference>
<keyword evidence="8" id="KW-0472">Membrane</keyword>
<dbReference type="EMBL" id="FOTK01000011">
    <property type="protein sequence ID" value="SFL79871.1"/>
    <property type="molecule type" value="Genomic_DNA"/>
</dbReference>
<dbReference type="InterPro" id="IPR000923">
    <property type="entry name" value="BlueCu_1"/>
</dbReference>
<comment type="subcellular location">
    <subcellularLocation>
        <location evidence="1">Periplasm</location>
    </subcellularLocation>
</comment>
<dbReference type="InterPro" id="IPR052721">
    <property type="entry name" value="ET_Amicyanin"/>
</dbReference>
<evidence type="ECO:0000256" key="7">
    <source>
        <dbReference type="PIRSR" id="PIRSR602386-1"/>
    </source>
</evidence>
<keyword evidence="6 7" id="KW-0186">Copper</keyword>
<dbReference type="Pfam" id="PF00127">
    <property type="entry name" value="Copper-bind"/>
    <property type="match status" value="1"/>
</dbReference>
<evidence type="ECO:0000256" key="6">
    <source>
        <dbReference type="ARBA" id="ARBA00023008"/>
    </source>
</evidence>
<evidence type="ECO:0000256" key="3">
    <source>
        <dbReference type="ARBA" id="ARBA00022723"/>
    </source>
</evidence>
<dbReference type="GO" id="GO:0009055">
    <property type="term" value="F:electron transfer activity"/>
    <property type="evidence" value="ECO:0007669"/>
    <property type="project" value="InterPro"/>
</dbReference>
<keyword evidence="3 7" id="KW-0479">Metal-binding</keyword>
<keyword evidence="5" id="KW-0249">Electron transport</keyword>
<gene>
    <name evidence="10" type="ORF">SAMN05192568_101122</name>
</gene>
<evidence type="ECO:0000256" key="1">
    <source>
        <dbReference type="ARBA" id="ARBA00004418"/>
    </source>
</evidence>
<keyword evidence="2" id="KW-0813">Transport</keyword>
<evidence type="ECO:0000256" key="2">
    <source>
        <dbReference type="ARBA" id="ARBA00022448"/>
    </source>
</evidence>
<dbReference type="InterPro" id="IPR008972">
    <property type="entry name" value="Cupredoxin"/>
</dbReference>
<keyword evidence="11" id="KW-1185">Reference proteome</keyword>
<feature type="binding site" evidence="7">
    <location>
        <position position="76"/>
    </location>
    <ligand>
        <name>Cu cation</name>
        <dbReference type="ChEBI" id="CHEBI:23378"/>
    </ligand>
</feature>